<dbReference type="Pfam" id="PF01337">
    <property type="entry name" value="Barstar"/>
    <property type="match status" value="1"/>
</dbReference>
<evidence type="ECO:0000259" key="2">
    <source>
        <dbReference type="Pfam" id="PF01337"/>
    </source>
</evidence>
<dbReference type="SUPFAM" id="SSF52038">
    <property type="entry name" value="Barstar-related"/>
    <property type="match status" value="1"/>
</dbReference>
<keyword evidence="4" id="KW-1185">Reference proteome</keyword>
<evidence type="ECO:0000313" key="3">
    <source>
        <dbReference type="EMBL" id="PSK91120.1"/>
    </source>
</evidence>
<gene>
    <name evidence="3" type="ORF">B0I18_106131</name>
</gene>
<organism evidence="3 4">
    <name type="scientific">Taibaiella chishuiensis</name>
    <dbReference type="NCBI Taxonomy" id="1434707"/>
    <lineage>
        <taxon>Bacteria</taxon>
        <taxon>Pseudomonadati</taxon>
        <taxon>Bacteroidota</taxon>
        <taxon>Chitinophagia</taxon>
        <taxon>Chitinophagales</taxon>
        <taxon>Chitinophagaceae</taxon>
        <taxon>Taibaiella</taxon>
    </lineage>
</organism>
<dbReference type="InterPro" id="IPR035905">
    <property type="entry name" value="Barstar-like_sf"/>
</dbReference>
<comment type="similarity">
    <text evidence="1">Belongs to the barstar family.</text>
</comment>
<comment type="caution">
    <text evidence="3">The sequence shown here is derived from an EMBL/GenBank/DDBJ whole genome shotgun (WGS) entry which is preliminary data.</text>
</comment>
<protein>
    <submittedName>
        <fullName evidence="3">Barstar (Barnase inhibitor)</fullName>
    </submittedName>
</protein>
<name>A0A2P8D1L0_9BACT</name>
<accession>A0A2P8D1L0</accession>
<dbReference type="InterPro" id="IPR000468">
    <property type="entry name" value="Barstar"/>
</dbReference>
<evidence type="ECO:0000256" key="1">
    <source>
        <dbReference type="ARBA" id="ARBA00006845"/>
    </source>
</evidence>
<proteinExistence type="inferred from homology"/>
<feature type="domain" description="Barstar (barnase inhibitor)" evidence="2">
    <location>
        <begin position="2"/>
        <end position="84"/>
    </location>
</feature>
<dbReference type="Gene3D" id="3.30.370.10">
    <property type="entry name" value="Barstar-like"/>
    <property type="match status" value="1"/>
</dbReference>
<sequence>MIIDLGTIRTIDALHSDLERGLKFPSFYNNNWESLRRVLSDDKQQERITLLNYSQFTSRFPAEGKTFSRLIEDYNHRSRRTGSRGRIEVM</sequence>
<dbReference type="RefSeq" id="WP_106523727.1">
    <property type="nucleotide sequence ID" value="NZ_PYGD01000006.1"/>
</dbReference>
<dbReference type="AlphaFoldDB" id="A0A2P8D1L0"/>
<evidence type="ECO:0000313" key="4">
    <source>
        <dbReference type="Proteomes" id="UP000240572"/>
    </source>
</evidence>
<dbReference type="OrthoDB" id="7575400at2"/>
<dbReference type="Proteomes" id="UP000240572">
    <property type="component" value="Unassembled WGS sequence"/>
</dbReference>
<reference evidence="3 4" key="1">
    <citation type="submission" date="2018-03" db="EMBL/GenBank/DDBJ databases">
        <title>Genomic Encyclopedia of Type Strains, Phase III (KMG-III): the genomes of soil and plant-associated and newly described type strains.</title>
        <authorList>
            <person name="Whitman W."/>
        </authorList>
    </citation>
    <scope>NUCLEOTIDE SEQUENCE [LARGE SCALE GENOMIC DNA]</scope>
    <source>
        <strain evidence="3 4">CGMCC 1.12700</strain>
    </source>
</reference>
<dbReference type="EMBL" id="PYGD01000006">
    <property type="protein sequence ID" value="PSK91120.1"/>
    <property type="molecule type" value="Genomic_DNA"/>
</dbReference>